<proteinExistence type="predicted"/>
<dbReference type="AlphaFoldDB" id="A0A543NJK4"/>
<sequence>MNPDAATASILRDVFRRRVTSSANEPAAAGSNSAGASAAESAKGYTPKKGEPTPKRKEAEQDLRRPLRAPKTRREAYQHYRARREQERRGRGGQRSAARGGGGGGARGEERHFRPQDHGPVRAYARDVVDSRRSISEFFLYFSLAIIVLLFLPVPELQLAVTYIVWPLMMVGIVTEGIYVGNRIKKDARQHLPGEDGLRGVGMYAAMRQLQIRKLRLPKPRVSVGDTPVPKRG</sequence>
<keyword evidence="2" id="KW-1133">Transmembrane helix</keyword>
<feature type="compositionally biased region" description="Basic and acidic residues" evidence="1">
    <location>
        <begin position="72"/>
        <end position="90"/>
    </location>
</feature>
<keyword evidence="4" id="KW-1185">Reference proteome</keyword>
<dbReference type="Pfam" id="PF11241">
    <property type="entry name" value="DUF3043"/>
    <property type="match status" value="1"/>
</dbReference>
<feature type="region of interest" description="Disordered" evidence="1">
    <location>
        <begin position="15"/>
        <end position="118"/>
    </location>
</feature>
<evidence type="ECO:0000313" key="3">
    <source>
        <dbReference type="EMBL" id="TQN32045.1"/>
    </source>
</evidence>
<keyword evidence="2" id="KW-0472">Membrane</keyword>
<dbReference type="OrthoDB" id="5194448at2"/>
<name>A0A543NJK4_9ACTN</name>
<accession>A0A543NJK4</accession>
<reference evidence="3 4" key="1">
    <citation type="submission" date="2019-06" db="EMBL/GenBank/DDBJ databases">
        <title>Sequencing the genomes of 1000 actinobacteria strains.</title>
        <authorList>
            <person name="Klenk H.-P."/>
        </authorList>
    </citation>
    <scope>NUCLEOTIDE SEQUENCE [LARGE SCALE GENOMIC DNA]</scope>
    <source>
        <strain evidence="3 4">DSM 45015</strain>
    </source>
</reference>
<evidence type="ECO:0000313" key="4">
    <source>
        <dbReference type="Proteomes" id="UP000317422"/>
    </source>
</evidence>
<dbReference type="InterPro" id="IPR021403">
    <property type="entry name" value="DUF3043"/>
</dbReference>
<gene>
    <name evidence="3" type="ORF">FHX37_1970</name>
</gene>
<dbReference type="EMBL" id="VFQC01000001">
    <property type="protein sequence ID" value="TQN32045.1"/>
    <property type="molecule type" value="Genomic_DNA"/>
</dbReference>
<feature type="compositionally biased region" description="Basic and acidic residues" evidence="1">
    <location>
        <begin position="107"/>
        <end position="118"/>
    </location>
</feature>
<comment type="caution">
    <text evidence="3">The sequence shown here is derived from an EMBL/GenBank/DDBJ whole genome shotgun (WGS) entry which is preliminary data.</text>
</comment>
<organism evidence="3 4">
    <name type="scientific">Haloactinospora alba</name>
    <dbReference type="NCBI Taxonomy" id="405555"/>
    <lineage>
        <taxon>Bacteria</taxon>
        <taxon>Bacillati</taxon>
        <taxon>Actinomycetota</taxon>
        <taxon>Actinomycetes</taxon>
        <taxon>Streptosporangiales</taxon>
        <taxon>Nocardiopsidaceae</taxon>
        <taxon>Haloactinospora</taxon>
    </lineage>
</organism>
<evidence type="ECO:0000256" key="2">
    <source>
        <dbReference type="SAM" id="Phobius"/>
    </source>
</evidence>
<keyword evidence="2" id="KW-0812">Transmembrane</keyword>
<dbReference type="Proteomes" id="UP000317422">
    <property type="component" value="Unassembled WGS sequence"/>
</dbReference>
<feature type="transmembrane region" description="Helical" evidence="2">
    <location>
        <begin position="138"/>
        <end position="154"/>
    </location>
</feature>
<evidence type="ECO:0000256" key="1">
    <source>
        <dbReference type="SAM" id="MobiDB-lite"/>
    </source>
</evidence>
<protein>
    <submittedName>
        <fullName evidence="3">DUF3043 family protein</fullName>
    </submittedName>
</protein>
<feature type="compositionally biased region" description="Low complexity" evidence="1">
    <location>
        <begin position="21"/>
        <end position="42"/>
    </location>
</feature>
<feature type="compositionally biased region" description="Basic and acidic residues" evidence="1">
    <location>
        <begin position="48"/>
        <end position="65"/>
    </location>
</feature>
<feature type="transmembrane region" description="Helical" evidence="2">
    <location>
        <begin position="160"/>
        <end position="180"/>
    </location>
</feature>